<dbReference type="Gene3D" id="1.10.260.40">
    <property type="entry name" value="lambda repressor-like DNA-binding domains"/>
    <property type="match status" value="1"/>
</dbReference>
<dbReference type="InterPro" id="IPR036286">
    <property type="entry name" value="LexA/Signal_pep-like_sf"/>
</dbReference>
<dbReference type="PANTHER" id="PTHR46558">
    <property type="entry name" value="TRACRIPTIONAL REGULATORY PROTEIN-RELATED-RELATED"/>
    <property type="match status" value="1"/>
</dbReference>
<evidence type="ECO:0000259" key="2">
    <source>
        <dbReference type="PROSITE" id="PS50943"/>
    </source>
</evidence>
<gene>
    <name evidence="3" type="ORF">CLOSAC_26400</name>
</gene>
<dbReference type="PANTHER" id="PTHR46558:SF3">
    <property type="entry name" value="TRANSCRIPTIONAL REGULATOR"/>
    <property type="match status" value="1"/>
</dbReference>
<dbReference type="Gene3D" id="2.10.109.10">
    <property type="entry name" value="Umud Fragment, subunit A"/>
    <property type="match status" value="1"/>
</dbReference>
<accession>A0A1S8N3T8</accession>
<evidence type="ECO:0000313" key="4">
    <source>
        <dbReference type="Proteomes" id="UP000191154"/>
    </source>
</evidence>
<dbReference type="GO" id="GO:0003677">
    <property type="term" value="F:DNA binding"/>
    <property type="evidence" value="ECO:0007669"/>
    <property type="project" value="UniProtKB-KW"/>
</dbReference>
<dbReference type="PROSITE" id="PS50943">
    <property type="entry name" value="HTH_CROC1"/>
    <property type="match status" value="1"/>
</dbReference>
<dbReference type="SUPFAM" id="SSF47413">
    <property type="entry name" value="lambda repressor-like DNA-binding domains"/>
    <property type="match status" value="1"/>
</dbReference>
<feature type="domain" description="HTH cro/C1-type" evidence="2">
    <location>
        <begin position="17"/>
        <end position="71"/>
    </location>
</feature>
<dbReference type="Proteomes" id="UP000191154">
    <property type="component" value="Unassembled WGS sequence"/>
</dbReference>
<dbReference type="InterPro" id="IPR001387">
    <property type="entry name" value="Cro/C1-type_HTH"/>
</dbReference>
<dbReference type="AlphaFoldDB" id="A0A1S8N3T8"/>
<comment type="caution">
    <text evidence="3">The sequence shown here is derived from an EMBL/GenBank/DDBJ whole genome shotgun (WGS) entry which is preliminary data.</text>
</comment>
<dbReference type="STRING" id="169679.CSACC_00500"/>
<reference evidence="3 4" key="1">
    <citation type="submission" date="2016-05" db="EMBL/GenBank/DDBJ databases">
        <title>Microbial solvent formation.</title>
        <authorList>
            <person name="Poehlein A."/>
            <person name="Montoya Solano J.D."/>
            <person name="Flitsch S."/>
            <person name="Krabben P."/>
            <person name="Duerre P."/>
            <person name="Daniel R."/>
        </authorList>
    </citation>
    <scope>NUCLEOTIDE SEQUENCE [LARGE SCALE GENOMIC DNA]</scope>
    <source>
        <strain evidence="3 4">L1-8</strain>
    </source>
</reference>
<dbReference type="CDD" id="cd00093">
    <property type="entry name" value="HTH_XRE"/>
    <property type="match status" value="1"/>
</dbReference>
<dbReference type="Pfam" id="PF13560">
    <property type="entry name" value="HTH_31"/>
    <property type="match status" value="1"/>
</dbReference>
<dbReference type="EMBL" id="LZYZ01000005">
    <property type="protein sequence ID" value="OOM11097.1"/>
    <property type="molecule type" value="Genomic_DNA"/>
</dbReference>
<evidence type="ECO:0000256" key="1">
    <source>
        <dbReference type="ARBA" id="ARBA00023125"/>
    </source>
</evidence>
<dbReference type="InterPro" id="IPR010982">
    <property type="entry name" value="Lambda_DNA-bd_dom_sf"/>
</dbReference>
<protein>
    <submittedName>
        <fullName evidence="3">Anaerobic benzoate catabolism transcriptional regulator</fullName>
    </submittedName>
</protein>
<organism evidence="3 4">
    <name type="scientific">Clostridium saccharobutylicum</name>
    <dbReference type="NCBI Taxonomy" id="169679"/>
    <lineage>
        <taxon>Bacteria</taxon>
        <taxon>Bacillati</taxon>
        <taxon>Bacillota</taxon>
        <taxon>Clostridia</taxon>
        <taxon>Eubacteriales</taxon>
        <taxon>Clostridiaceae</taxon>
        <taxon>Clostridium</taxon>
    </lineage>
</organism>
<evidence type="ECO:0000313" key="3">
    <source>
        <dbReference type="EMBL" id="OOM11097.1"/>
    </source>
</evidence>
<dbReference type="SMART" id="SM00530">
    <property type="entry name" value="HTH_XRE"/>
    <property type="match status" value="1"/>
</dbReference>
<dbReference type="Pfam" id="PF00717">
    <property type="entry name" value="Peptidase_S24"/>
    <property type="match status" value="1"/>
</dbReference>
<proteinExistence type="predicted"/>
<dbReference type="SUPFAM" id="SSF51306">
    <property type="entry name" value="LexA/Signal peptidase"/>
    <property type="match status" value="1"/>
</dbReference>
<keyword evidence="1" id="KW-0238">DNA-binding</keyword>
<dbReference type="InterPro" id="IPR015927">
    <property type="entry name" value="Peptidase_S24_S26A/B/C"/>
</dbReference>
<name>A0A1S8N3T8_CLOSA</name>
<sequence length="231" mass="26006">MVQSKGAIKVSRVGENIKQAREKNGMTAKALAKKLGVAEKYLNEVEMGRKVAPESFIDRAAKLLKADLNDISMVVTDEALMEEKKTLRELPKKKVESSEVWTDAFSSVLRSVPIYDYSLSNKKGFKEMPVHSNKIEGHPQDKVFYVEIEDDEMNGFRMLKGDVAFAHTVKEVSNNGFFLIDYKGQRKIRQVKVLGNSKVLLVSNAGNLLTETMEVKELNVIAKLEKVEIKL</sequence>